<dbReference type="InterPro" id="IPR039420">
    <property type="entry name" value="WalR-like"/>
</dbReference>
<dbReference type="RefSeq" id="WP_136494731.1">
    <property type="nucleotide sequence ID" value="NZ_CP046052.1"/>
</dbReference>
<feature type="region of interest" description="Disordered" evidence="3">
    <location>
        <begin position="241"/>
        <end position="276"/>
    </location>
</feature>
<dbReference type="Proteomes" id="UP000309061">
    <property type="component" value="Chromosome"/>
</dbReference>
<dbReference type="SMART" id="SM00421">
    <property type="entry name" value="HTH_LUXR"/>
    <property type="match status" value="1"/>
</dbReference>
<evidence type="ECO:0000256" key="2">
    <source>
        <dbReference type="PROSITE-ProRule" id="PRU00169"/>
    </source>
</evidence>
<dbReference type="InterPro" id="IPR000792">
    <property type="entry name" value="Tscrpt_reg_LuxR_C"/>
</dbReference>
<dbReference type="OrthoDB" id="7826527at2"/>
<reference evidence="6 7" key="1">
    <citation type="submission" date="2019-11" db="EMBL/GenBank/DDBJ databases">
        <title>The genome sequence of Methylocystis heyeri.</title>
        <authorList>
            <person name="Oshkin I.Y."/>
            <person name="Miroshnikov K."/>
            <person name="Dedysh S.N."/>
        </authorList>
    </citation>
    <scope>NUCLEOTIDE SEQUENCE [LARGE SCALE GENOMIC DNA]</scope>
    <source>
        <strain evidence="6 7">H2</strain>
    </source>
</reference>
<dbReference type="InterPro" id="IPR001789">
    <property type="entry name" value="Sig_transdc_resp-reg_receiver"/>
</dbReference>
<dbReference type="PANTHER" id="PTHR43214:SF42">
    <property type="entry name" value="TRANSCRIPTIONAL REGULATORY PROTEIN DESR"/>
    <property type="match status" value="1"/>
</dbReference>
<proteinExistence type="predicted"/>
<evidence type="ECO:0000256" key="3">
    <source>
        <dbReference type="SAM" id="MobiDB-lite"/>
    </source>
</evidence>
<dbReference type="AlphaFoldDB" id="A0A6B8KD18"/>
<keyword evidence="7" id="KW-1185">Reference proteome</keyword>
<dbReference type="PROSITE" id="PS50043">
    <property type="entry name" value="HTH_LUXR_2"/>
    <property type="match status" value="1"/>
</dbReference>
<evidence type="ECO:0000259" key="4">
    <source>
        <dbReference type="PROSITE" id="PS50043"/>
    </source>
</evidence>
<dbReference type="GO" id="GO:0006355">
    <property type="term" value="P:regulation of DNA-templated transcription"/>
    <property type="evidence" value="ECO:0007669"/>
    <property type="project" value="InterPro"/>
</dbReference>
<comment type="caution">
    <text evidence="2">Lacks conserved residue(s) required for the propagation of feature annotation.</text>
</comment>
<dbReference type="GO" id="GO:0003677">
    <property type="term" value="F:DNA binding"/>
    <property type="evidence" value="ECO:0007669"/>
    <property type="project" value="UniProtKB-KW"/>
</dbReference>
<feature type="domain" description="Response regulatory" evidence="5">
    <location>
        <begin position="9"/>
        <end position="125"/>
    </location>
</feature>
<keyword evidence="1" id="KW-0238">DNA-binding</keyword>
<dbReference type="PANTHER" id="PTHR43214">
    <property type="entry name" value="TWO-COMPONENT RESPONSE REGULATOR"/>
    <property type="match status" value="1"/>
</dbReference>
<dbReference type="EMBL" id="CP046052">
    <property type="protein sequence ID" value="QGM44428.1"/>
    <property type="molecule type" value="Genomic_DNA"/>
</dbReference>
<protein>
    <submittedName>
        <fullName evidence="6">Response regulator</fullName>
    </submittedName>
</protein>
<dbReference type="InterPro" id="IPR011006">
    <property type="entry name" value="CheY-like_superfamily"/>
</dbReference>
<evidence type="ECO:0000313" key="6">
    <source>
        <dbReference type="EMBL" id="QGM44428.1"/>
    </source>
</evidence>
<gene>
    <name evidence="6" type="ORF">H2LOC_001235</name>
</gene>
<dbReference type="SUPFAM" id="SSF46894">
    <property type="entry name" value="C-terminal effector domain of the bipartite response regulators"/>
    <property type="match status" value="1"/>
</dbReference>
<sequence length="276" mass="29787">MAKFKSKIPTIIIAKNSLFREGLSRILSSERYEVVASTSILDIEVMSCLRQTEISLLVLGAGLDAEETAGQLNLYKDQQHNGYSVIITEQEKPLEIVSALQAGANACLTKDATSDALLKTIELVMLGETVVPQGMLSHLLKCEESWLAETGTEQISSPKPELDLVCAPHPPFDPRPPASFPQLSAQEKRILSCLIVGDSNKMIARKVDIAEATVKVHVKAIFRKLGLKNRTQAAVWALNQGSHTAGPPSQLSAPSAARLDRGPSSTPALESELQPS</sequence>
<dbReference type="InterPro" id="IPR016032">
    <property type="entry name" value="Sig_transdc_resp-reg_C-effctor"/>
</dbReference>
<dbReference type="Pfam" id="PF00196">
    <property type="entry name" value="GerE"/>
    <property type="match status" value="1"/>
</dbReference>
<evidence type="ECO:0000313" key="7">
    <source>
        <dbReference type="Proteomes" id="UP000309061"/>
    </source>
</evidence>
<feature type="domain" description="HTH luxR-type" evidence="4">
    <location>
        <begin position="176"/>
        <end position="241"/>
    </location>
</feature>
<name>A0A6B8KD18_9HYPH</name>
<dbReference type="SUPFAM" id="SSF52172">
    <property type="entry name" value="CheY-like"/>
    <property type="match status" value="1"/>
</dbReference>
<feature type="compositionally biased region" description="Polar residues" evidence="3">
    <location>
        <begin position="263"/>
        <end position="276"/>
    </location>
</feature>
<dbReference type="GO" id="GO:0000160">
    <property type="term" value="P:phosphorelay signal transduction system"/>
    <property type="evidence" value="ECO:0007669"/>
    <property type="project" value="InterPro"/>
</dbReference>
<dbReference type="CDD" id="cd06170">
    <property type="entry name" value="LuxR_C_like"/>
    <property type="match status" value="1"/>
</dbReference>
<dbReference type="Gene3D" id="3.40.50.2300">
    <property type="match status" value="1"/>
</dbReference>
<dbReference type="PROSITE" id="PS00622">
    <property type="entry name" value="HTH_LUXR_1"/>
    <property type="match status" value="1"/>
</dbReference>
<dbReference type="KEGG" id="mhey:H2LOC_001235"/>
<accession>A0A6B8KD18</accession>
<evidence type="ECO:0000259" key="5">
    <source>
        <dbReference type="PROSITE" id="PS50110"/>
    </source>
</evidence>
<organism evidence="6 7">
    <name type="scientific">Methylocystis heyeri</name>
    <dbReference type="NCBI Taxonomy" id="391905"/>
    <lineage>
        <taxon>Bacteria</taxon>
        <taxon>Pseudomonadati</taxon>
        <taxon>Pseudomonadota</taxon>
        <taxon>Alphaproteobacteria</taxon>
        <taxon>Hyphomicrobiales</taxon>
        <taxon>Methylocystaceae</taxon>
        <taxon>Methylocystis</taxon>
    </lineage>
</organism>
<evidence type="ECO:0000256" key="1">
    <source>
        <dbReference type="ARBA" id="ARBA00023125"/>
    </source>
</evidence>
<dbReference type="PROSITE" id="PS50110">
    <property type="entry name" value="RESPONSE_REGULATORY"/>
    <property type="match status" value="1"/>
</dbReference>
<feature type="compositionally biased region" description="Polar residues" evidence="3">
    <location>
        <begin position="241"/>
        <end position="253"/>
    </location>
</feature>
<dbReference type="PRINTS" id="PR00038">
    <property type="entry name" value="HTHLUXR"/>
</dbReference>